<evidence type="ECO:0000259" key="1">
    <source>
        <dbReference type="Pfam" id="PF21837"/>
    </source>
</evidence>
<name>A0A9X1MJI0_9BACT</name>
<gene>
    <name evidence="2" type="ORF">LOC68_07640</name>
</gene>
<accession>A0A9X1MJI0</accession>
<keyword evidence="3" id="KW-1185">Reference proteome</keyword>
<dbReference type="RefSeq" id="WP_230217374.1">
    <property type="nucleotide sequence ID" value="NZ_JAJKFT010000004.1"/>
</dbReference>
<evidence type="ECO:0000313" key="2">
    <source>
        <dbReference type="EMBL" id="MCC9628263.1"/>
    </source>
</evidence>
<dbReference type="InterPro" id="IPR054191">
    <property type="entry name" value="DUF6896"/>
</dbReference>
<comment type="caution">
    <text evidence="2">The sequence shown here is derived from an EMBL/GenBank/DDBJ whole genome shotgun (WGS) entry which is preliminary data.</text>
</comment>
<proteinExistence type="predicted"/>
<sequence length="128" mass="14676">MDSEELKGKLEEFESLIREVIAIFVHQFGRANPGSLWRKGEIERIGLAGPNEEVEFSIHGRGCTVLFKNAHLSFDYDQQGDIVYTPFKFLLYLPDGVIEHRELEALFVELYDVGELEYIEGRGVRLKG</sequence>
<organism evidence="2 3">
    <name type="scientific">Blastopirellula sediminis</name>
    <dbReference type="NCBI Taxonomy" id="2894196"/>
    <lineage>
        <taxon>Bacteria</taxon>
        <taxon>Pseudomonadati</taxon>
        <taxon>Planctomycetota</taxon>
        <taxon>Planctomycetia</taxon>
        <taxon>Pirellulales</taxon>
        <taxon>Pirellulaceae</taxon>
        <taxon>Blastopirellula</taxon>
    </lineage>
</organism>
<dbReference type="EMBL" id="JAJKFT010000004">
    <property type="protein sequence ID" value="MCC9628263.1"/>
    <property type="molecule type" value="Genomic_DNA"/>
</dbReference>
<reference evidence="2" key="1">
    <citation type="submission" date="2021-11" db="EMBL/GenBank/DDBJ databases">
        <title>Genome sequence.</title>
        <authorList>
            <person name="Sun Q."/>
        </authorList>
    </citation>
    <scope>NUCLEOTIDE SEQUENCE</scope>
    <source>
        <strain evidence="2">JC732</strain>
    </source>
</reference>
<dbReference type="AlphaFoldDB" id="A0A9X1MJI0"/>
<feature type="domain" description="DUF6896" evidence="1">
    <location>
        <begin position="10"/>
        <end position="119"/>
    </location>
</feature>
<protein>
    <recommendedName>
        <fullName evidence="1">DUF6896 domain-containing protein</fullName>
    </recommendedName>
</protein>
<dbReference type="Proteomes" id="UP001139103">
    <property type="component" value="Unassembled WGS sequence"/>
</dbReference>
<evidence type="ECO:0000313" key="3">
    <source>
        <dbReference type="Proteomes" id="UP001139103"/>
    </source>
</evidence>
<dbReference type="Pfam" id="PF21837">
    <property type="entry name" value="DUF6896"/>
    <property type="match status" value="1"/>
</dbReference>